<evidence type="ECO:0000256" key="8">
    <source>
        <dbReference type="ARBA" id="ARBA00023004"/>
    </source>
</evidence>
<proteinExistence type="inferred from homology"/>
<dbReference type="Ensembl" id="ENSCMIT00000026417.1">
    <property type="protein sequence ID" value="ENSCMIP00000025990.1"/>
    <property type="gene ID" value="ENSCMIG00000011406.1"/>
</dbReference>
<reference evidence="15" key="4">
    <citation type="submission" date="2025-08" db="UniProtKB">
        <authorList>
            <consortium name="Ensembl"/>
        </authorList>
    </citation>
    <scope>IDENTIFICATION</scope>
</reference>
<evidence type="ECO:0000256" key="7">
    <source>
        <dbReference type="ARBA" id="ARBA00023002"/>
    </source>
</evidence>
<evidence type="ECO:0000256" key="10">
    <source>
        <dbReference type="ARBA" id="ARBA00023136"/>
    </source>
</evidence>
<feature type="binding site" description="axial binding residue" evidence="11">
    <location>
        <position position="466"/>
    </location>
    <ligand>
        <name>heme</name>
        <dbReference type="ChEBI" id="CHEBI:30413"/>
    </ligand>
    <ligandPart>
        <name>Fe</name>
        <dbReference type="ChEBI" id="CHEBI:18248"/>
    </ligandPart>
</feature>
<keyword evidence="16" id="KW-1185">Reference proteome</keyword>
<dbReference type="PANTHER" id="PTHR24289:SF21">
    <property type="entry name" value="CYTOCHROME P450 1A"/>
    <property type="match status" value="1"/>
</dbReference>
<evidence type="ECO:0000256" key="5">
    <source>
        <dbReference type="ARBA" id="ARBA00022824"/>
    </source>
</evidence>
<dbReference type="PANTHER" id="PTHR24289">
    <property type="entry name" value="STEROID 17-ALPHA-HYDROXYLASE/17,20 LYASE"/>
    <property type="match status" value="1"/>
</dbReference>
<dbReference type="InterPro" id="IPR017972">
    <property type="entry name" value="Cyt_P450_CS"/>
</dbReference>
<dbReference type="GO" id="GO:0042446">
    <property type="term" value="P:hormone biosynthetic process"/>
    <property type="evidence" value="ECO:0007669"/>
    <property type="project" value="TreeGrafter"/>
</dbReference>
<keyword evidence="8 11" id="KW-0408">Iron</keyword>
<dbReference type="FunFam" id="1.10.630.10:FF:000002">
    <property type="entry name" value="Cytochrome P450 1A1"/>
    <property type="match status" value="1"/>
</dbReference>
<dbReference type="GO" id="GO:0005506">
    <property type="term" value="F:iron ion binding"/>
    <property type="evidence" value="ECO:0007669"/>
    <property type="project" value="UniProtKB-UniRule"/>
</dbReference>
<dbReference type="FunCoup" id="A0A4W3IZE2">
    <property type="interactions" value="9"/>
</dbReference>
<protein>
    <recommendedName>
        <fullName evidence="13">Cytochrome P450 1A</fullName>
        <ecNumber evidence="13">1.14.14.1</ecNumber>
    </recommendedName>
</protein>
<comment type="function">
    <text evidence="13">Cytochromes P450 are a group of heme-thiolate monooxygenases. They oxidize a variety of structurally unrelated compounds, including steroids, fatty acids, and xenobiotics.</text>
</comment>
<dbReference type="GO" id="GO:0005789">
    <property type="term" value="C:endoplasmic reticulum membrane"/>
    <property type="evidence" value="ECO:0007669"/>
    <property type="project" value="UniProtKB-SubCell"/>
</dbReference>
<evidence type="ECO:0000256" key="3">
    <source>
        <dbReference type="ARBA" id="ARBA00022617"/>
    </source>
</evidence>
<dbReference type="InterPro" id="IPR008066">
    <property type="entry name" value="Cyt_P450_E_grp-I_CYP1"/>
</dbReference>
<dbReference type="PROSITE" id="PS00086">
    <property type="entry name" value="CYTOCHROME_P450"/>
    <property type="match status" value="1"/>
</dbReference>
<evidence type="ECO:0000313" key="16">
    <source>
        <dbReference type="Proteomes" id="UP000314986"/>
    </source>
</evidence>
<evidence type="ECO:0000256" key="4">
    <source>
        <dbReference type="ARBA" id="ARBA00022723"/>
    </source>
</evidence>
<evidence type="ECO:0000256" key="1">
    <source>
        <dbReference type="ARBA" id="ARBA00001971"/>
    </source>
</evidence>
<keyword evidence="10 14" id="KW-0472">Membrane</keyword>
<sequence length="526" mass="59412">MCYNMAQILAAGLDGLTGFAVTEAFTVLASSCLVFLVIRSFRTRVPKGLKPPPGPRALPFIGNVLDLKNPHLSLTAMGRRYGDVFQVQIGSRTVVVLSGIHTLRQALVKQADDFAGRPDLPSFRYISDGNSLAFGNDYSDVWRARRKLAQSALRTFSADECKNSTHSCVLEEHTCKEAQQLVEVLLERAEGFDPVRYIVISVANVICAMCFGKRYSHDDQKLLEVVNLTDEFGKVAGAGNLSDFIPVLRFIPNPTMAAFLEANKKFMSFLKSIVNEHYQTFDKDNIRDITDSLIEHCQDKKMDENANIQVSDEKIINIVNDLFGAGFDTITTGLSWAVMYLVLYPDLQKRLQDEIDEKIGKDRSPRLSDRSRLPYTDAFILETFRYSSFLPFTIPHCTTKDTALNGYFIPKNTCVFVNQWQVNHDEKLWTDPFTFNPDRFLNADGASINKMESEKVLLFGMGKRRCIGESIGRIEVFLFFTTLVQQLHFDNIPGQEIDTTPIYGLTMKHKKCEFRAVSRFASKSSK</sequence>
<dbReference type="STRING" id="7868.ENSCMIP00000025990"/>
<dbReference type="OrthoDB" id="1055148at2759"/>
<comment type="cofactor">
    <cofactor evidence="1 11 13">
        <name>heme</name>
        <dbReference type="ChEBI" id="CHEBI:30413"/>
    </cofactor>
</comment>
<evidence type="ECO:0000256" key="11">
    <source>
        <dbReference type="PIRSR" id="PIRSR602401-1"/>
    </source>
</evidence>
<keyword evidence="4 11" id="KW-0479">Metal-binding</keyword>
<evidence type="ECO:0000256" key="14">
    <source>
        <dbReference type="SAM" id="Phobius"/>
    </source>
</evidence>
<evidence type="ECO:0000256" key="2">
    <source>
        <dbReference type="ARBA" id="ARBA00010617"/>
    </source>
</evidence>
<dbReference type="EC" id="1.14.14.1" evidence="13"/>
<dbReference type="PRINTS" id="PR00463">
    <property type="entry name" value="EP450I"/>
</dbReference>
<feature type="transmembrane region" description="Helical" evidence="14">
    <location>
        <begin position="16"/>
        <end position="38"/>
    </location>
</feature>
<dbReference type="PRINTS" id="PR00385">
    <property type="entry name" value="P450"/>
</dbReference>
<dbReference type="OMA" id="DPRAYWQ"/>
<comment type="subcellular location">
    <subcellularLocation>
        <location evidence="13">Endoplasmic reticulum membrane</location>
        <topology evidence="13">Peripheral membrane protein</topology>
    </subcellularLocation>
    <subcellularLocation>
        <location evidence="13">Microsome membrane</location>
        <topology evidence="13">Peripheral membrane protein</topology>
    </subcellularLocation>
</comment>
<keyword evidence="3 11" id="KW-0349">Heme</keyword>
<reference evidence="16" key="2">
    <citation type="journal article" date="2007" name="PLoS Biol.">
        <title>Survey sequencing and comparative analysis of the elephant shark (Callorhinchus milii) genome.</title>
        <authorList>
            <person name="Venkatesh B."/>
            <person name="Kirkness E.F."/>
            <person name="Loh Y.H."/>
            <person name="Halpern A.L."/>
            <person name="Lee A.P."/>
            <person name="Johnson J."/>
            <person name="Dandona N."/>
            <person name="Viswanathan L.D."/>
            <person name="Tay A."/>
            <person name="Venter J.C."/>
            <person name="Strausberg R.L."/>
            <person name="Brenner S."/>
        </authorList>
    </citation>
    <scope>NUCLEOTIDE SEQUENCE [LARGE SCALE GENOMIC DNA]</scope>
</reference>
<keyword evidence="14" id="KW-0812">Transmembrane</keyword>
<dbReference type="InterPro" id="IPR002401">
    <property type="entry name" value="Cyt_P450_E_grp-I"/>
</dbReference>
<dbReference type="Proteomes" id="UP000314986">
    <property type="component" value="Unassembled WGS sequence"/>
</dbReference>
<dbReference type="GO" id="GO:0042448">
    <property type="term" value="P:progesterone metabolic process"/>
    <property type="evidence" value="ECO:0007669"/>
    <property type="project" value="TreeGrafter"/>
</dbReference>
<dbReference type="KEGG" id="cmk:103188936"/>
<dbReference type="Gene3D" id="1.10.630.10">
    <property type="entry name" value="Cytochrome P450"/>
    <property type="match status" value="1"/>
</dbReference>
<evidence type="ECO:0000256" key="6">
    <source>
        <dbReference type="ARBA" id="ARBA00022848"/>
    </source>
</evidence>
<keyword evidence="9 12" id="KW-0503">Monooxygenase</keyword>
<keyword evidence="6 13" id="KW-0492">Microsome</keyword>
<dbReference type="Pfam" id="PF00067">
    <property type="entry name" value="p450"/>
    <property type="match status" value="1"/>
</dbReference>
<dbReference type="CDD" id="cd20676">
    <property type="entry name" value="CYP1A"/>
    <property type="match status" value="1"/>
</dbReference>
<dbReference type="PRINTS" id="PR01683">
    <property type="entry name" value="EP450ICYP1A"/>
</dbReference>
<dbReference type="GO" id="GO:0004508">
    <property type="term" value="F:steroid 17-alpha-monooxygenase activity"/>
    <property type="evidence" value="ECO:0007669"/>
    <property type="project" value="TreeGrafter"/>
</dbReference>
<evidence type="ECO:0000313" key="15">
    <source>
        <dbReference type="Ensembl" id="ENSCMIP00000025990.1"/>
    </source>
</evidence>
<reference evidence="16" key="3">
    <citation type="journal article" date="2014" name="Nature">
        <title>Elephant shark genome provides unique insights into gnathostome evolution.</title>
        <authorList>
            <consortium name="International Elephant Shark Genome Sequencing Consortium"/>
            <person name="Venkatesh B."/>
            <person name="Lee A.P."/>
            <person name="Ravi V."/>
            <person name="Maurya A.K."/>
            <person name="Lian M.M."/>
            <person name="Swann J.B."/>
            <person name="Ohta Y."/>
            <person name="Flajnik M.F."/>
            <person name="Sutoh Y."/>
            <person name="Kasahara M."/>
            <person name="Hoon S."/>
            <person name="Gangu V."/>
            <person name="Roy S.W."/>
            <person name="Irimia M."/>
            <person name="Korzh V."/>
            <person name="Kondrychyn I."/>
            <person name="Lim Z.W."/>
            <person name="Tay B.H."/>
            <person name="Tohari S."/>
            <person name="Kong K.W."/>
            <person name="Ho S."/>
            <person name="Lorente-Galdos B."/>
            <person name="Quilez J."/>
            <person name="Marques-Bonet T."/>
            <person name="Raney B.J."/>
            <person name="Ingham P.W."/>
            <person name="Tay A."/>
            <person name="Hillier L.W."/>
            <person name="Minx P."/>
            <person name="Boehm T."/>
            <person name="Wilson R.K."/>
            <person name="Brenner S."/>
            <person name="Warren W.C."/>
        </authorList>
    </citation>
    <scope>NUCLEOTIDE SEQUENCE [LARGE SCALE GENOMIC DNA]</scope>
</reference>
<keyword evidence="7 12" id="KW-0560">Oxidoreductase</keyword>
<comment type="similarity">
    <text evidence="2 12">Belongs to the cytochrome P450 family.</text>
</comment>
<dbReference type="GeneTree" id="ENSGT00950000183037"/>
<evidence type="ECO:0000256" key="12">
    <source>
        <dbReference type="RuleBase" id="RU000461"/>
    </source>
</evidence>
<evidence type="ECO:0000256" key="13">
    <source>
        <dbReference type="RuleBase" id="RU368045"/>
    </source>
</evidence>
<dbReference type="GO" id="GO:0020037">
    <property type="term" value="F:heme binding"/>
    <property type="evidence" value="ECO:0007669"/>
    <property type="project" value="UniProtKB-UniRule"/>
</dbReference>
<keyword evidence="5 13" id="KW-0256">Endoplasmic reticulum</keyword>
<accession>A0A4W3IZE2</accession>
<gene>
    <name evidence="15" type="primary">cyp1a</name>
</gene>
<dbReference type="SUPFAM" id="SSF48264">
    <property type="entry name" value="Cytochrome P450"/>
    <property type="match status" value="1"/>
</dbReference>
<keyword evidence="14" id="KW-1133">Transmembrane helix</keyword>
<dbReference type="InParanoid" id="A0A4W3IZE2"/>
<reference evidence="15" key="5">
    <citation type="submission" date="2025-09" db="UniProtKB">
        <authorList>
            <consortium name="Ensembl"/>
        </authorList>
    </citation>
    <scope>IDENTIFICATION</scope>
</reference>
<dbReference type="InterPro" id="IPR001128">
    <property type="entry name" value="Cyt_P450"/>
</dbReference>
<dbReference type="GeneID" id="103188936"/>
<dbReference type="InterPro" id="IPR036396">
    <property type="entry name" value="Cyt_P450_sf"/>
</dbReference>
<reference evidence="16" key="1">
    <citation type="journal article" date="2006" name="Science">
        <title>Ancient noncoding elements conserved in the human genome.</title>
        <authorList>
            <person name="Venkatesh B."/>
            <person name="Kirkness E.F."/>
            <person name="Loh Y.H."/>
            <person name="Halpern A.L."/>
            <person name="Lee A.P."/>
            <person name="Johnson J."/>
            <person name="Dandona N."/>
            <person name="Viswanathan L.D."/>
            <person name="Tay A."/>
            <person name="Venter J.C."/>
            <person name="Strausberg R.L."/>
            <person name="Brenner S."/>
        </authorList>
    </citation>
    <scope>NUCLEOTIDE SEQUENCE [LARGE SCALE GENOMIC DNA]</scope>
</reference>
<name>A0A4W3IZE2_CALMI</name>
<organism evidence="15 16">
    <name type="scientific">Callorhinchus milii</name>
    <name type="common">Ghost shark</name>
    <dbReference type="NCBI Taxonomy" id="7868"/>
    <lineage>
        <taxon>Eukaryota</taxon>
        <taxon>Metazoa</taxon>
        <taxon>Chordata</taxon>
        <taxon>Craniata</taxon>
        <taxon>Vertebrata</taxon>
        <taxon>Chondrichthyes</taxon>
        <taxon>Holocephali</taxon>
        <taxon>Chimaeriformes</taxon>
        <taxon>Callorhinchidae</taxon>
        <taxon>Callorhinchus</taxon>
    </lineage>
</organism>
<dbReference type="AlphaFoldDB" id="A0A4W3IZE2"/>
<evidence type="ECO:0000256" key="9">
    <source>
        <dbReference type="ARBA" id="ARBA00023033"/>
    </source>
</evidence>